<dbReference type="Proteomes" id="UP001165065">
    <property type="component" value="Unassembled WGS sequence"/>
</dbReference>
<dbReference type="OrthoDB" id="10511158at2759"/>
<organism evidence="1 2">
    <name type="scientific">Triparma columacea</name>
    <dbReference type="NCBI Taxonomy" id="722753"/>
    <lineage>
        <taxon>Eukaryota</taxon>
        <taxon>Sar</taxon>
        <taxon>Stramenopiles</taxon>
        <taxon>Ochrophyta</taxon>
        <taxon>Bolidophyceae</taxon>
        <taxon>Parmales</taxon>
        <taxon>Triparmaceae</taxon>
        <taxon>Triparma</taxon>
    </lineage>
</organism>
<dbReference type="EMBL" id="BRYA01000223">
    <property type="protein sequence ID" value="GMI44731.1"/>
    <property type="molecule type" value="Genomic_DNA"/>
</dbReference>
<gene>
    <name evidence="1" type="ORF">TrCOL_g13912</name>
</gene>
<proteinExistence type="predicted"/>
<name>A0A9W7GEV5_9STRA</name>
<accession>A0A9W7GEV5</accession>
<sequence>MAPDGIFKQEGSIDKLQYGKDQVRNKILQYLISLNCPNLPPPHPNRYLKNLPATLPPHQSLAILSLKAHYSHLKSNPERALKLLQESSSLLPPSPPHPTAVSHAGNLSLLHLALEHPNLSLLHAHQALQLLASPNPDEASPPEDLLQPLFDPNTKQLLGPPTPDALHNAGVTARSVGVTLSAYQLSAMSLGSPGSRSRYWRCGGVWVRMGDDLVDVWEGIKGGAGVIREEGKKAIGGNDFGAWYYYFARGKGRVEGKEPEGGEWGGENDIEEVKVEPMARAIECYRKGKELGGQEERAIAGVGLAYVWMELQEWERGKCEAEGVIREVEDIRKGGWKGGEEGGEDKIKEAMEECERKARFYVFEANVRLGKPGGNLGSSSLTVEGKISRAAEALWRGDVKKAKELGAGVEKWRKETGGEGKHELLSEALRIENYLKIREGNK</sequence>
<dbReference type="AlphaFoldDB" id="A0A9W7GEV5"/>
<reference evidence="2" key="1">
    <citation type="journal article" date="2023" name="Commun. Biol.">
        <title>Genome analysis of Parmales, the sister group of diatoms, reveals the evolutionary specialization of diatoms from phago-mixotrophs to photoautotrophs.</title>
        <authorList>
            <person name="Ban H."/>
            <person name="Sato S."/>
            <person name="Yoshikawa S."/>
            <person name="Yamada K."/>
            <person name="Nakamura Y."/>
            <person name="Ichinomiya M."/>
            <person name="Sato N."/>
            <person name="Blanc-Mathieu R."/>
            <person name="Endo H."/>
            <person name="Kuwata A."/>
            <person name="Ogata H."/>
        </authorList>
    </citation>
    <scope>NUCLEOTIDE SEQUENCE [LARGE SCALE GENOMIC DNA]</scope>
</reference>
<evidence type="ECO:0000313" key="2">
    <source>
        <dbReference type="Proteomes" id="UP001165065"/>
    </source>
</evidence>
<keyword evidence="2" id="KW-1185">Reference proteome</keyword>
<protein>
    <submittedName>
        <fullName evidence="1">Uncharacterized protein</fullName>
    </submittedName>
</protein>
<comment type="caution">
    <text evidence="1">The sequence shown here is derived from an EMBL/GenBank/DDBJ whole genome shotgun (WGS) entry which is preliminary data.</text>
</comment>
<evidence type="ECO:0000313" key="1">
    <source>
        <dbReference type="EMBL" id="GMI44731.1"/>
    </source>
</evidence>